<name>A0A1X0NJG9_9TRYP</name>
<evidence type="ECO:0000256" key="4">
    <source>
        <dbReference type="ARBA" id="ARBA00022679"/>
    </source>
</evidence>
<dbReference type="VEuPathDB" id="TriTrypDB:TM35_000411570"/>
<dbReference type="InterPro" id="IPR002659">
    <property type="entry name" value="Glyco_trans_31"/>
</dbReference>
<keyword evidence="7" id="KW-1133">Transmembrane helix</keyword>
<evidence type="ECO:0000313" key="11">
    <source>
        <dbReference type="EMBL" id="ORC84787.1"/>
    </source>
</evidence>
<dbReference type="AlphaFoldDB" id="A0A1X0NJG9"/>
<evidence type="ECO:0000256" key="8">
    <source>
        <dbReference type="ARBA" id="ARBA00023034"/>
    </source>
</evidence>
<evidence type="ECO:0000256" key="9">
    <source>
        <dbReference type="ARBA" id="ARBA00023136"/>
    </source>
</evidence>
<comment type="similarity">
    <text evidence="2 10">Belongs to the glycosyltransferase 31 family.</text>
</comment>
<dbReference type="EC" id="2.4.1.-" evidence="10"/>
<keyword evidence="5" id="KW-0812">Transmembrane</keyword>
<feature type="non-terminal residue" evidence="11">
    <location>
        <position position="1"/>
    </location>
</feature>
<dbReference type="GO" id="GO:0016758">
    <property type="term" value="F:hexosyltransferase activity"/>
    <property type="evidence" value="ECO:0007669"/>
    <property type="project" value="InterPro"/>
</dbReference>
<dbReference type="RefSeq" id="XP_028878853.1">
    <property type="nucleotide sequence ID" value="XM_029029865.1"/>
</dbReference>
<reference evidence="11 12" key="1">
    <citation type="submission" date="2017-03" db="EMBL/GenBank/DDBJ databases">
        <title>An alternative strategy for trypanosome survival in the mammalian bloodstream revealed through genome and transcriptome analysis of the ubiquitous bovine parasite Trypanosoma (Megatrypanum) theileri.</title>
        <authorList>
            <person name="Kelly S."/>
            <person name="Ivens A."/>
            <person name="Mott A."/>
            <person name="O'Neill E."/>
            <person name="Emms D."/>
            <person name="Macleod O."/>
            <person name="Voorheis P."/>
            <person name="Matthews J."/>
            <person name="Matthews K."/>
            <person name="Carrington M."/>
        </authorList>
    </citation>
    <scope>NUCLEOTIDE SEQUENCE [LARGE SCALE GENOMIC DNA]</scope>
    <source>
        <strain evidence="11">Edinburgh</strain>
    </source>
</reference>
<keyword evidence="4 11" id="KW-0808">Transferase</keyword>
<dbReference type="PANTHER" id="PTHR11214:SF351">
    <property type="entry name" value="BETA-1,3-GALACTOSYLTRANSFERASE PVG3"/>
    <property type="match status" value="1"/>
</dbReference>
<dbReference type="GeneID" id="39989645"/>
<dbReference type="GO" id="GO:0000139">
    <property type="term" value="C:Golgi membrane"/>
    <property type="evidence" value="ECO:0007669"/>
    <property type="project" value="UniProtKB-SubCell"/>
</dbReference>
<keyword evidence="3 10" id="KW-0328">Glycosyltransferase</keyword>
<dbReference type="EMBL" id="NBCO01000041">
    <property type="protein sequence ID" value="ORC84787.1"/>
    <property type="molecule type" value="Genomic_DNA"/>
</dbReference>
<evidence type="ECO:0000256" key="5">
    <source>
        <dbReference type="ARBA" id="ARBA00022692"/>
    </source>
</evidence>
<keyword evidence="12" id="KW-1185">Reference proteome</keyword>
<dbReference type="PANTHER" id="PTHR11214">
    <property type="entry name" value="BETA-1,3-N-ACETYLGLUCOSAMINYLTRANSFERASE"/>
    <property type="match status" value="1"/>
</dbReference>
<keyword evidence="9" id="KW-0472">Membrane</keyword>
<evidence type="ECO:0000313" key="12">
    <source>
        <dbReference type="Proteomes" id="UP000192257"/>
    </source>
</evidence>
<evidence type="ECO:0000256" key="2">
    <source>
        <dbReference type="ARBA" id="ARBA00008661"/>
    </source>
</evidence>
<keyword evidence="8 10" id="KW-0333">Golgi apparatus</keyword>
<comment type="caution">
    <text evidence="11">The sequence shown here is derived from an EMBL/GenBank/DDBJ whole genome shotgun (WGS) entry which is preliminary data.</text>
</comment>
<proteinExistence type="inferred from homology"/>
<comment type="subcellular location">
    <subcellularLocation>
        <location evidence="1 10">Golgi apparatus membrane</location>
        <topology evidence="1 10">Single-pass type II membrane protein</topology>
    </subcellularLocation>
</comment>
<accession>A0A1X0NJG9</accession>
<dbReference type="Proteomes" id="UP000192257">
    <property type="component" value="Unassembled WGS sequence"/>
</dbReference>
<keyword evidence="6" id="KW-0735">Signal-anchor</keyword>
<evidence type="ECO:0000256" key="6">
    <source>
        <dbReference type="ARBA" id="ARBA00022968"/>
    </source>
</evidence>
<evidence type="ECO:0000256" key="10">
    <source>
        <dbReference type="RuleBase" id="RU363063"/>
    </source>
</evidence>
<evidence type="ECO:0000256" key="3">
    <source>
        <dbReference type="ARBA" id="ARBA00022676"/>
    </source>
</evidence>
<gene>
    <name evidence="11" type="ORF">TM35_000411570</name>
</gene>
<protein>
    <recommendedName>
        <fullName evidence="10">Hexosyltransferase</fullName>
        <ecNumber evidence="10">2.4.1.-</ecNumber>
    </recommendedName>
</protein>
<dbReference type="STRING" id="67003.A0A1X0NJG9"/>
<evidence type="ECO:0000256" key="1">
    <source>
        <dbReference type="ARBA" id="ARBA00004323"/>
    </source>
</evidence>
<evidence type="ECO:0000256" key="7">
    <source>
        <dbReference type="ARBA" id="ARBA00022989"/>
    </source>
</evidence>
<sequence>QTWKERDYLIVFGIPSVDIDERRRRRYLQRTTCWQFPDVATRSNNFTGAMLVLYVLARHPSQGYEYSATLEKEAEECQDVITLSMNEGRVTTNKTIGRFGYWGLEAEVGMSRKSYFWFELALRLFPNTTYISKGDDDMFLRVPQFLADLRTLPRYGIYWGRIWSGVGPVQYEFMLGSCMTLSRDVVQQVVWCEALRRLVYLPFSEDRKRDYDGFSMFHEDMMVGHVLHLSKYKGLVYVIEKVCRFHNLHGSPTKRRVGKKSVMVHHIKEKEYMKLMHRFGNDTTPIAKNYSRLNNRIEFDC</sequence>
<organism evidence="11 12">
    <name type="scientific">Trypanosoma theileri</name>
    <dbReference type="NCBI Taxonomy" id="67003"/>
    <lineage>
        <taxon>Eukaryota</taxon>
        <taxon>Discoba</taxon>
        <taxon>Euglenozoa</taxon>
        <taxon>Kinetoplastea</taxon>
        <taxon>Metakinetoplastina</taxon>
        <taxon>Trypanosomatida</taxon>
        <taxon>Trypanosomatidae</taxon>
        <taxon>Trypanosoma</taxon>
    </lineage>
</organism>
<dbReference type="OrthoDB" id="250117at2759"/>